<feature type="compositionally biased region" description="Acidic residues" evidence="1">
    <location>
        <begin position="98"/>
        <end position="109"/>
    </location>
</feature>
<proteinExistence type="predicted"/>
<feature type="region of interest" description="Disordered" evidence="1">
    <location>
        <begin position="95"/>
        <end position="116"/>
    </location>
</feature>
<keyword evidence="3" id="KW-1185">Reference proteome</keyword>
<sequence length="116" mass="12647">MSRRGEGEAAFTFKGADYRLVIDFNALADFEDQIGENAFARLDRSLDVPLTAVEQRAFLWAALRDQHPQIDLRAAGKMVKAGRLAFRAALASFLAEPETGEEEEEEEGAGESGGGK</sequence>
<dbReference type="OrthoDB" id="7473872at2"/>
<dbReference type="AlphaFoldDB" id="A0A1N7M8Q8"/>
<reference evidence="3" key="1">
    <citation type="submission" date="2017-01" db="EMBL/GenBank/DDBJ databases">
        <authorList>
            <person name="Varghese N."/>
            <person name="Submissions S."/>
        </authorList>
    </citation>
    <scope>NUCLEOTIDE SEQUENCE [LARGE SCALE GENOMIC DNA]</scope>
    <source>
        <strain evidence="3">DSM 19945</strain>
    </source>
</reference>
<accession>A0A1N7M8Q8</accession>
<evidence type="ECO:0000256" key="1">
    <source>
        <dbReference type="SAM" id="MobiDB-lite"/>
    </source>
</evidence>
<dbReference type="Proteomes" id="UP000186221">
    <property type="component" value="Unassembled WGS sequence"/>
</dbReference>
<evidence type="ECO:0000313" key="3">
    <source>
        <dbReference type="Proteomes" id="UP000186221"/>
    </source>
</evidence>
<protein>
    <submittedName>
        <fullName evidence="2">Uncharacterized protein</fullName>
    </submittedName>
</protein>
<name>A0A1N7M8Q8_9RHOB</name>
<organism evidence="2 3">
    <name type="scientific">Rhodobacter aestuarii</name>
    <dbReference type="NCBI Taxonomy" id="453582"/>
    <lineage>
        <taxon>Bacteria</taxon>
        <taxon>Pseudomonadati</taxon>
        <taxon>Pseudomonadota</taxon>
        <taxon>Alphaproteobacteria</taxon>
        <taxon>Rhodobacterales</taxon>
        <taxon>Rhodobacter group</taxon>
        <taxon>Rhodobacter</taxon>
    </lineage>
</organism>
<gene>
    <name evidence="2" type="ORF">SAMN05421580_105192</name>
</gene>
<dbReference type="STRING" id="453582.SAMN05421580_105192"/>
<dbReference type="RefSeq" id="WP_076484696.1">
    <property type="nucleotide sequence ID" value="NZ_FTOG01000005.1"/>
</dbReference>
<dbReference type="EMBL" id="FTOG01000005">
    <property type="protein sequence ID" value="SIS82478.1"/>
    <property type="molecule type" value="Genomic_DNA"/>
</dbReference>
<evidence type="ECO:0000313" key="2">
    <source>
        <dbReference type="EMBL" id="SIS82478.1"/>
    </source>
</evidence>